<sequence>MLHSTTHISLTNSREKNSSQEQQQRSNANQTHRPNLNVLFSQPRLPIHRPDEIILVPNNFRDPYLSRYDDSEYFGDEDSKDNEQEEVKQEIKLLQLWLFLNRELTNMMMWFILRMGQSIL</sequence>
<feature type="compositionally biased region" description="Polar residues" evidence="1">
    <location>
        <begin position="19"/>
        <end position="37"/>
    </location>
</feature>
<evidence type="ECO:0000256" key="1">
    <source>
        <dbReference type="SAM" id="MobiDB-lite"/>
    </source>
</evidence>
<feature type="region of interest" description="Disordered" evidence="1">
    <location>
        <begin position="1"/>
        <end position="37"/>
    </location>
</feature>
<organism evidence="2 3">
    <name type="scientific">Gossypium barbadense</name>
    <name type="common">Sea Island cotton</name>
    <name type="synonym">Hibiscus barbadensis</name>
    <dbReference type="NCBI Taxonomy" id="3634"/>
    <lineage>
        <taxon>Eukaryota</taxon>
        <taxon>Viridiplantae</taxon>
        <taxon>Streptophyta</taxon>
        <taxon>Embryophyta</taxon>
        <taxon>Tracheophyta</taxon>
        <taxon>Spermatophyta</taxon>
        <taxon>Magnoliopsida</taxon>
        <taxon>eudicotyledons</taxon>
        <taxon>Gunneridae</taxon>
        <taxon>Pentapetalae</taxon>
        <taxon>rosids</taxon>
        <taxon>malvids</taxon>
        <taxon>Malvales</taxon>
        <taxon>Malvaceae</taxon>
        <taxon>Malvoideae</taxon>
        <taxon>Gossypium</taxon>
    </lineage>
</organism>
<gene>
    <name evidence="2" type="ORF">GOBAR_AA20601</name>
</gene>
<protein>
    <submittedName>
        <fullName evidence="2">Uncharacterized protein</fullName>
    </submittedName>
</protein>
<reference evidence="2 3" key="1">
    <citation type="submission" date="2015-01" db="EMBL/GenBank/DDBJ databases">
        <title>Genome of allotetraploid Gossypium barbadense reveals genomic plasticity and fiber elongation in cotton evolution.</title>
        <authorList>
            <person name="Chen X."/>
            <person name="Liu X."/>
            <person name="Zhao B."/>
            <person name="Zheng H."/>
            <person name="Hu Y."/>
            <person name="Lu G."/>
            <person name="Yang C."/>
            <person name="Chen J."/>
            <person name="Shan C."/>
            <person name="Zhang L."/>
            <person name="Zhou Y."/>
            <person name="Wang L."/>
            <person name="Guo W."/>
            <person name="Bai Y."/>
            <person name="Ruan J."/>
            <person name="Shangguan X."/>
            <person name="Mao Y."/>
            <person name="Jiang J."/>
            <person name="Zhu Y."/>
            <person name="Lei J."/>
            <person name="Kang H."/>
            <person name="Chen S."/>
            <person name="He X."/>
            <person name="Wang R."/>
            <person name="Wang Y."/>
            <person name="Chen J."/>
            <person name="Wang L."/>
            <person name="Yu S."/>
            <person name="Wang B."/>
            <person name="Wei J."/>
            <person name="Song S."/>
            <person name="Lu X."/>
            <person name="Gao Z."/>
            <person name="Gu W."/>
            <person name="Deng X."/>
            <person name="Ma D."/>
            <person name="Wang S."/>
            <person name="Liang W."/>
            <person name="Fang L."/>
            <person name="Cai C."/>
            <person name="Zhu X."/>
            <person name="Zhou B."/>
            <person name="Zhang Y."/>
            <person name="Chen Z."/>
            <person name="Xu S."/>
            <person name="Zhu R."/>
            <person name="Wang S."/>
            <person name="Zhang T."/>
            <person name="Zhao G."/>
        </authorList>
    </citation>
    <scope>NUCLEOTIDE SEQUENCE [LARGE SCALE GENOMIC DNA]</scope>
    <source>
        <strain evidence="3">cv. Xinhai21</strain>
        <tissue evidence="2">Leaf</tissue>
    </source>
</reference>
<dbReference type="OrthoDB" id="1000075at2759"/>
<evidence type="ECO:0000313" key="2">
    <source>
        <dbReference type="EMBL" id="PPS00065.1"/>
    </source>
</evidence>
<feature type="compositionally biased region" description="Polar residues" evidence="1">
    <location>
        <begin position="1"/>
        <end position="12"/>
    </location>
</feature>
<proteinExistence type="predicted"/>
<dbReference type="AlphaFoldDB" id="A0A2P5X9P6"/>
<dbReference type="Proteomes" id="UP000239757">
    <property type="component" value="Unassembled WGS sequence"/>
</dbReference>
<name>A0A2P5X9P6_GOSBA</name>
<accession>A0A2P5X9P6</accession>
<evidence type="ECO:0000313" key="3">
    <source>
        <dbReference type="Proteomes" id="UP000239757"/>
    </source>
</evidence>
<dbReference type="EMBL" id="KZ665370">
    <property type="protein sequence ID" value="PPS00065.1"/>
    <property type="molecule type" value="Genomic_DNA"/>
</dbReference>